<proteinExistence type="predicted"/>
<comment type="caution">
    <text evidence="1">The sequence shown here is derived from an EMBL/GenBank/DDBJ whole genome shotgun (WGS) entry which is preliminary data.</text>
</comment>
<dbReference type="EMBL" id="PQXF01000011">
    <property type="protein sequence ID" value="PXF60842.1"/>
    <property type="molecule type" value="Genomic_DNA"/>
</dbReference>
<name>A0AC61L363_9EURY</name>
<evidence type="ECO:0000313" key="1">
    <source>
        <dbReference type="EMBL" id="PXF60842.1"/>
    </source>
</evidence>
<organism evidence="1 2">
    <name type="scientific">Candidatus Methanogaster sp</name>
    <dbReference type="NCBI Taxonomy" id="3386292"/>
    <lineage>
        <taxon>Archaea</taxon>
        <taxon>Methanobacteriati</taxon>
        <taxon>Methanobacteriota</taxon>
        <taxon>Stenosarchaea group</taxon>
        <taxon>Methanomicrobia</taxon>
        <taxon>Methanosarcinales</taxon>
        <taxon>ANME-2 cluster</taxon>
        <taxon>Candidatus Methanogasteraceae</taxon>
        <taxon>Candidatus Methanogaster</taxon>
    </lineage>
</organism>
<gene>
    <name evidence="1" type="ORF">C4B59_07590</name>
</gene>
<dbReference type="Proteomes" id="UP000248329">
    <property type="component" value="Unassembled WGS sequence"/>
</dbReference>
<accession>A0AC61L363</accession>
<protein>
    <submittedName>
        <fullName evidence="1">Uncharacterized protein</fullName>
    </submittedName>
</protein>
<sequence length="81" mass="9208">MNKIKELEGGKKMEEERANGLYWEEIRQTVAGLSAFPEHYRAEVPGGWLVLSVLHLSDRAGTGITFFPDPHHEWTVKADDD</sequence>
<evidence type="ECO:0000313" key="2">
    <source>
        <dbReference type="Proteomes" id="UP000248329"/>
    </source>
</evidence>
<reference evidence="1" key="1">
    <citation type="submission" date="2018-01" db="EMBL/GenBank/DDBJ databases">
        <authorList>
            <person name="Krukenberg V."/>
        </authorList>
    </citation>
    <scope>NUCLEOTIDE SEQUENCE</scope>
    <source>
        <strain evidence="1">E20ANME2</strain>
    </source>
</reference>